<evidence type="ECO:0000313" key="3">
    <source>
        <dbReference type="EMBL" id="GLJ62277.1"/>
    </source>
</evidence>
<dbReference type="RefSeq" id="WP_271173972.1">
    <property type="nucleotide sequence ID" value="NZ_BSEJ01000012.1"/>
</dbReference>
<evidence type="ECO:0000256" key="2">
    <source>
        <dbReference type="SAM" id="SignalP"/>
    </source>
</evidence>
<reference evidence="3" key="2">
    <citation type="submission" date="2023-01" db="EMBL/GenBank/DDBJ databases">
        <authorList>
            <person name="Sun Q."/>
            <person name="Evtushenko L."/>
        </authorList>
    </citation>
    <scope>NUCLEOTIDE SEQUENCE</scope>
    <source>
        <strain evidence="3">VKM Ac-1020</strain>
    </source>
</reference>
<sequence length="187" mass="19154">MTTGAARTRRSLAAAGATLLVAAAMLVGCASPLTPKTPSDGGSSANGGASSAGGGAPTCETIIAPALVDQFAELGWTARTDPFYVGPTEVPGGVSCTWGDFEAGATDVVQMYGWAPVEADVSAELQGYLADQGWKREEADGVVYLTESMPSTEWADEQGYGMTYAFGDGWVALADTKSGLAVITWRG</sequence>
<feature type="signal peptide" evidence="2">
    <location>
        <begin position="1"/>
        <end position="30"/>
    </location>
</feature>
<keyword evidence="2" id="KW-0732">Signal</keyword>
<gene>
    <name evidence="3" type="ORF">GCM10017576_24070</name>
</gene>
<evidence type="ECO:0000256" key="1">
    <source>
        <dbReference type="SAM" id="MobiDB-lite"/>
    </source>
</evidence>
<comment type="caution">
    <text evidence="3">The sequence shown here is derived from an EMBL/GenBank/DDBJ whole genome shotgun (WGS) entry which is preliminary data.</text>
</comment>
<organism evidence="3 4">
    <name type="scientific">Microbacterium barkeri</name>
    <dbReference type="NCBI Taxonomy" id="33917"/>
    <lineage>
        <taxon>Bacteria</taxon>
        <taxon>Bacillati</taxon>
        <taxon>Actinomycetota</taxon>
        <taxon>Actinomycetes</taxon>
        <taxon>Micrococcales</taxon>
        <taxon>Microbacteriaceae</taxon>
        <taxon>Microbacterium</taxon>
    </lineage>
</organism>
<name>A0A9W6LXB0_9MICO</name>
<dbReference type="PROSITE" id="PS51257">
    <property type="entry name" value="PROKAR_LIPOPROTEIN"/>
    <property type="match status" value="1"/>
</dbReference>
<dbReference type="Proteomes" id="UP001142462">
    <property type="component" value="Unassembled WGS sequence"/>
</dbReference>
<accession>A0A9W6LXB0</accession>
<proteinExistence type="predicted"/>
<dbReference type="EMBL" id="BSEJ01000012">
    <property type="protein sequence ID" value="GLJ62277.1"/>
    <property type="molecule type" value="Genomic_DNA"/>
</dbReference>
<reference evidence="3" key="1">
    <citation type="journal article" date="2014" name="Int. J. Syst. Evol. Microbiol.">
        <title>Complete genome sequence of Corynebacterium casei LMG S-19264T (=DSM 44701T), isolated from a smear-ripened cheese.</title>
        <authorList>
            <consortium name="US DOE Joint Genome Institute (JGI-PGF)"/>
            <person name="Walter F."/>
            <person name="Albersmeier A."/>
            <person name="Kalinowski J."/>
            <person name="Ruckert C."/>
        </authorList>
    </citation>
    <scope>NUCLEOTIDE SEQUENCE</scope>
    <source>
        <strain evidence="3">VKM Ac-1020</strain>
    </source>
</reference>
<feature type="chain" id="PRO_5040975909" evidence="2">
    <location>
        <begin position="31"/>
        <end position="187"/>
    </location>
</feature>
<evidence type="ECO:0000313" key="4">
    <source>
        <dbReference type="Proteomes" id="UP001142462"/>
    </source>
</evidence>
<dbReference type="AlphaFoldDB" id="A0A9W6LXB0"/>
<keyword evidence="4" id="KW-1185">Reference proteome</keyword>
<protein>
    <submittedName>
        <fullName evidence="3">Uncharacterized protein</fullName>
    </submittedName>
</protein>
<feature type="region of interest" description="Disordered" evidence="1">
    <location>
        <begin position="35"/>
        <end position="54"/>
    </location>
</feature>